<proteinExistence type="predicted"/>
<organism evidence="1">
    <name type="scientific">marine sediment metagenome</name>
    <dbReference type="NCBI Taxonomy" id="412755"/>
    <lineage>
        <taxon>unclassified sequences</taxon>
        <taxon>metagenomes</taxon>
        <taxon>ecological metagenomes</taxon>
    </lineage>
</organism>
<dbReference type="AlphaFoldDB" id="A0A0F9K7R4"/>
<reference evidence="1" key="1">
    <citation type="journal article" date="2015" name="Nature">
        <title>Complex archaea that bridge the gap between prokaryotes and eukaryotes.</title>
        <authorList>
            <person name="Spang A."/>
            <person name="Saw J.H."/>
            <person name="Jorgensen S.L."/>
            <person name="Zaremba-Niedzwiedzka K."/>
            <person name="Martijn J."/>
            <person name="Lind A.E."/>
            <person name="van Eijk R."/>
            <person name="Schleper C."/>
            <person name="Guy L."/>
            <person name="Ettema T.J."/>
        </authorList>
    </citation>
    <scope>NUCLEOTIDE SEQUENCE</scope>
</reference>
<comment type="caution">
    <text evidence="1">The sequence shown here is derived from an EMBL/GenBank/DDBJ whole genome shotgun (WGS) entry which is preliminary data.</text>
</comment>
<gene>
    <name evidence="1" type="ORF">LCGC14_1437920</name>
</gene>
<name>A0A0F9K7R4_9ZZZZ</name>
<dbReference type="EMBL" id="LAZR01009765">
    <property type="protein sequence ID" value="KKM70716.1"/>
    <property type="molecule type" value="Genomic_DNA"/>
</dbReference>
<accession>A0A0F9K7R4</accession>
<protein>
    <recommendedName>
        <fullName evidence="2">Glycosyltransferase 2-like domain-containing protein</fullName>
    </recommendedName>
</protein>
<evidence type="ECO:0000313" key="1">
    <source>
        <dbReference type="EMBL" id="KKM70716.1"/>
    </source>
</evidence>
<evidence type="ECO:0008006" key="2">
    <source>
        <dbReference type="Google" id="ProtNLM"/>
    </source>
</evidence>
<sequence length="206" mass="24516">MPQLTRRRMRFKHVILTRFNLGLYDRADADEWMAHRMPYFERTRDSVLSQDGDFEWILSMDERTPNRYLQDIICDSRMAIVYDHPNTYKPDGWTITTRLDNDDLYLPGAIKAIQKKFREEELVVDLRYHQLVNGEEWTSGRKEDGWGRPHPNSPFLSLISKDKNCYIRPHSLMVNDFKSRFASNRIYAYMVIHDNNLGNQIVGRKV</sequence>